<dbReference type="InterPro" id="IPR013830">
    <property type="entry name" value="SGNH_hydro"/>
</dbReference>
<dbReference type="RefSeq" id="WP_022375694.1">
    <property type="nucleotide sequence ID" value="NZ_JAOQJG010000003.1"/>
</dbReference>
<protein>
    <submittedName>
        <fullName evidence="2">GDSL-type esterase/lipase family protein</fullName>
    </submittedName>
</protein>
<accession>A0ABV1IVB1</accession>
<dbReference type="Proteomes" id="UP001482154">
    <property type="component" value="Unassembled WGS sequence"/>
</dbReference>
<dbReference type="EMBL" id="JBBNIN010000010">
    <property type="protein sequence ID" value="MEQ2711163.1"/>
    <property type="molecule type" value="Genomic_DNA"/>
</dbReference>
<comment type="caution">
    <text evidence="2">The sequence shown here is derived from an EMBL/GenBank/DDBJ whole genome shotgun (WGS) entry which is preliminary data.</text>
</comment>
<keyword evidence="3" id="KW-1185">Reference proteome</keyword>
<evidence type="ECO:0000313" key="2">
    <source>
        <dbReference type="EMBL" id="MEQ2711163.1"/>
    </source>
</evidence>
<feature type="domain" description="SGNH hydrolase-type esterase" evidence="1">
    <location>
        <begin position="6"/>
        <end position="193"/>
    </location>
</feature>
<dbReference type="Gene3D" id="3.40.50.1110">
    <property type="entry name" value="SGNH hydrolase"/>
    <property type="match status" value="1"/>
</dbReference>
<dbReference type="InterPro" id="IPR051532">
    <property type="entry name" value="Ester_Hydrolysis_Enzymes"/>
</dbReference>
<name>A0ABV1IVB1_9FIRM</name>
<reference evidence="2 3" key="1">
    <citation type="submission" date="2024-04" db="EMBL/GenBank/DDBJ databases">
        <title>Human intestinal bacterial collection.</title>
        <authorList>
            <person name="Pauvert C."/>
            <person name="Hitch T.C.A."/>
            <person name="Clavel T."/>
        </authorList>
    </citation>
    <scope>NUCLEOTIDE SEQUENCE [LARGE SCALE GENOMIC DNA]</scope>
    <source>
        <strain evidence="2 3">CLA-AA-H249</strain>
    </source>
</reference>
<dbReference type="PANTHER" id="PTHR30383">
    <property type="entry name" value="THIOESTERASE 1/PROTEASE 1/LYSOPHOSPHOLIPASE L1"/>
    <property type="match status" value="1"/>
</dbReference>
<proteinExistence type="predicted"/>
<evidence type="ECO:0000259" key="1">
    <source>
        <dbReference type="Pfam" id="PF13472"/>
    </source>
</evidence>
<dbReference type="SUPFAM" id="SSF52266">
    <property type="entry name" value="SGNH hydrolase"/>
    <property type="match status" value="1"/>
</dbReference>
<dbReference type="InterPro" id="IPR036514">
    <property type="entry name" value="SGNH_hydro_sf"/>
</dbReference>
<gene>
    <name evidence="2" type="ORF">AAAU51_08260</name>
</gene>
<sequence>MKEILCFGDSNTYGLIPGTNRRYNRETRWTGILSEKLYDKGYRIIEEGLCGRTSVFDDATRDGRNGAKVLPMLLETHTPLDQVVLMLGTNDCKIYNHASAERIGKGIEKLIQQIKKHDPTIDILLVSPIELGEDVWKPGFDPEFDQHSVKVSKQLKQTYLKIAWKYGCDFLAASDVAKPSKADMEHMNEEGHKNLAEAIESFLVEKERNHSNDYVNVV</sequence>
<dbReference type="Pfam" id="PF13472">
    <property type="entry name" value="Lipase_GDSL_2"/>
    <property type="match status" value="1"/>
</dbReference>
<organism evidence="2 3">
    <name type="scientific">Anaerostipes amylophilus</name>
    <dbReference type="NCBI Taxonomy" id="2981779"/>
    <lineage>
        <taxon>Bacteria</taxon>
        <taxon>Bacillati</taxon>
        <taxon>Bacillota</taxon>
        <taxon>Clostridia</taxon>
        <taxon>Lachnospirales</taxon>
        <taxon>Lachnospiraceae</taxon>
        <taxon>Anaerostipes</taxon>
    </lineage>
</organism>
<dbReference type="PANTHER" id="PTHR30383:SF29">
    <property type="entry name" value="SGNH HYDROLASE-TYPE ESTERASE DOMAIN-CONTAINING PROTEIN"/>
    <property type="match status" value="1"/>
</dbReference>
<evidence type="ECO:0000313" key="3">
    <source>
        <dbReference type="Proteomes" id="UP001482154"/>
    </source>
</evidence>